<evidence type="ECO:0000256" key="1">
    <source>
        <dbReference type="SAM" id="MobiDB-lite"/>
    </source>
</evidence>
<evidence type="ECO:0000313" key="3">
    <source>
        <dbReference type="Proteomes" id="UP001328107"/>
    </source>
</evidence>
<protein>
    <submittedName>
        <fullName evidence="2">Uncharacterized protein</fullName>
    </submittedName>
</protein>
<organism evidence="2 3">
    <name type="scientific">Pristionchus mayeri</name>
    <dbReference type="NCBI Taxonomy" id="1317129"/>
    <lineage>
        <taxon>Eukaryota</taxon>
        <taxon>Metazoa</taxon>
        <taxon>Ecdysozoa</taxon>
        <taxon>Nematoda</taxon>
        <taxon>Chromadorea</taxon>
        <taxon>Rhabditida</taxon>
        <taxon>Rhabditina</taxon>
        <taxon>Diplogasteromorpha</taxon>
        <taxon>Diplogasteroidea</taxon>
        <taxon>Neodiplogasteridae</taxon>
        <taxon>Pristionchus</taxon>
    </lineage>
</organism>
<feature type="region of interest" description="Disordered" evidence="1">
    <location>
        <begin position="98"/>
        <end position="125"/>
    </location>
</feature>
<evidence type="ECO:0000313" key="2">
    <source>
        <dbReference type="EMBL" id="GMR36455.1"/>
    </source>
</evidence>
<reference evidence="3" key="1">
    <citation type="submission" date="2022-10" db="EMBL/GenBank/DDBJ databases">
        <title>Genome assembly of Pristionchus species.</title>
        <authorList>
            <person name="Yoshida K."/>
            <person name="Sommer R.J."/>
        </authorList>
    </citation>
    <scope>NUCLEOTIDE SEQUENCE [LARGE SCALE GENOMIC DNA]</scope>
    <source>
        <strain evidence="3">RS5460</strain>
    </source>
</reference>
<accession>A0AAN5CA76</accession>
<feature type="region of interest" description="Disordered" evidence="1">
    <location>
        <begin position="54"/>
        <end position="77"/>
    </location>
</feature>
<dbReference type="AlphaFoldDB" id="A0AAN5CA76"/>
<sequence>MRVEAFAAWTDYAKGETPPCIGTLCTLTCFRQGRLGKKQLRAVLVEVEERTTRSRNRSRPLPVHNLPRGMNGGVSRASSSSVSIGCYGSLDSIMSQSSQSVDAMGESREDLSRSRSLSATSNDTCSPFPSPSIDFLPLFFDYNYVPWHPIDENN</sequence>
<proteinExistence type="predicted"/>
<dbReference type="Proteomes" id="UP001328107">
    <property type="component" value="Unassembled WGS sequence"/>
</dbReference>
<name>A0AAN5CA76_9BILA</name>
<comment type="caution">
    <text evidence="2">The sequence shown here is derived from an EMBL/GenBank/DDBJ whole genome shotgun (WGS) entry which is preliminary data.</text>
</comment>
<gene>
    <name evidence="2" type="ORF">PMAYCL1PPCAC_06650</name>
</gene>
<dbReference type="EMBL" id="BTRK01000002">
    <property type="protein sequence ID" value="GMR36455.1"/>
    <property type="molecule type" value="Genomic_DNA"/>
</dbReference>
<keyword evidence="3" id="KW-1185">Reference proteome</keyword>